<proteinExistence type="predicted"/>
<keyword evidence="4" id="KW-0326">Glycosidase</keyword>
<keyword evidence="1" id="KW-0732">Signal</keyword>
<dbReference type="Proteomes" id="UP000028980">
    <property type="component" value="Unassembled WGS sequence"/>
</dbReference>
<evidence type="ECO:0000313" key="4">
    <source>
        <dbReference type="EMBL" id="GAK77593.1"/>
    </source>
</evidence>
<protein>
    <submittedName>
        <fullName evidence="4">Chitinase</fullName>
        <ecNumber evidence="4">3.2.1.14</ecNumber>
    </submittedName>
</protein>
<dbReference type="AlphaFoldDB" id="A0A081DF97"/>
<organism evidence="4 5">
    <name type="scientific">Nonlabens ulvanivorans</name>
    <name type="common">Persicivirga ulvanivorans</name>
    <dbReference type="NCBI Taxonomy" id="906888"/>
    <lineage>
        <taxon>Bacteria</taxon>
        <taxon>Pseudomonadati</taxon>
        <taxon>Bacteroidota</taxon>
        <taxon>Flavobacteriia</taxon>
        <taxon>Flavobacteriales</taxon>
        <taxon>Flavobacteriaceae</taxon>
        <taxon>Nonlabens</taxon>
    </lineage>
</organism>
<feature type="domain" description="DUF7619" evidence="3">
    <location>
        <begin position="2"/>
        <end position="30"/>
    </location>
</feature>
<reference evidence="4 5" key="1">
    <citation type="journal article" date="2014" name="Genome Announc.">
        <title>Draft Genome Sequences of Marine Flavobacterium Nonlabens Strains NR17, NR24, NR27, NR32, NR33, and Ara13.</title>
        <authorList>
            <person name="Nakanishi M."/>
            <person name="Meirelles P."/>
            <person name="Suzuki R."/>
            <person name="Takatani N."/>
            <person name="Mino S."/>
            <person name="Suda W."/>
            <person name="Oshima K."/>
            <person name="Hattori M."/>
            <person name="Ohkuma M."/>
            <person name="Hosokawa M."/>
            <person name="Miyashita K."/>
            <person name="Thompson F.L."/>
            <person name="Niwa A."/>
            <person name="Sawabe T."/>
            <person name="Sawabe T."/>
        </authorList>
    </citation>
    <scope>NUCLEOTIDE SEQUENCE [LARGE SCALE GENOMIC DNA]</scope>
    <source>
        <strain evidence="5">JCM19296</strain>
    </source>
</reference>
<dbReference type="Pfam" id="PF18962">
    <property type="entry name" value="Por_Secre_tail"/>
    <property type="match status" value="1"/>
</dbReference>
<dbReference type="GO" id="GO:0008843">
    <property type="term" value="F:endochitinase activity"/>
    <property type="evidence" value="ECO:0007669"/>
    <property type="project" value="UniProtKB-EC"/>
</dbReference>
<feature type="domain" description="Secretion system C-terminal sorting" evidence="2">
    <location>
        <begin position="49"/>
        <end position="120"/>
    </location>
</feature>
<name>A0A081DF97_NONUL</name>
<dbReference type="Pfam" id="PF24595">
    <property type="entry name" value="DUF7619"/>
    <property type="match status" value="1"/>
</dbReference>
<dbReference type="EMBL" id="BBLG01000011">
    <property type="protein sequence ID" value="GAK77593.1"/>
    <property type="molecule type" value="Genomic_DNA"/>
</dbReference>
<evidence type="ECO:0000259" key="2">
    <source>
        <dbReference type="Pfam" id="PF18962"/>
    </source>
</evidence>
<dbReference type="EC" id="3.2.1.14" evidence="4"/>
<dbReference type="InterPro" id="IPR026444">
    <property type="entry name" value="Secre_tail"/>
</dbReference>
<sequence length="121" mass="13156">MSSLTAGDTFDNTAEIFFDFNFPIITNTETVTVMSTASVKESTDSSIKVYPNPAKSFINLSTSNSLESVTIMDINGRTLSQTNFTGNSTDQSVSIENLSSGIYFVTIQSDLGQKVEKLMVE</sequence>
<comment type="caution">
    <text evidence="4">The sequence shown here is derived from an EMBL/GenBank/DDBJ whole genome shotgun (WGS) entry which is preliminary data.</text>
</comment>
<dbReference type="NCBIfam" id="TIGR04183">
    <property type="entry name" value="Por_Secre_tail"/>
    <property type="match status" value="1"/>
</dbReference>
<evidence type="ECO:0000259" key="3">
    <source>
        <dbReference type="Pfam" id="PF24595"/>
    </source>
</evidence>
<evidence type="ECO:0000313" key="5">
    <source>
        <dbReference type="Proteomes" id="UP000028980"/>
    </source>
</evidence>
<keyword evidence="4" id="KW-0378">Hydrolase</keyword>
<accession>A0A081DF97</accession>
<gene>
    <name evidence="4" type="ORF">JCM19296_3201</name>
</gene>
<evidence type="ECO:0000256" key="1">
    <source>
        <dbReference type="ARBA" id="ARBA00022729"/>
    </source>
</evidence>
<dbReference type="InterPro" id="IPR055353">
    <property type="entry name" value="DUF7619"/>
</dbReference>